<feature type="transmembrane region" description="Helical" evidence="1">
    <location>
        <begin position="21"/>
        <end position="38"/>
    </location>
</feature>
<comment type="caution">
    <text evidence="3">The sequence shown here is derived from an EMBL/GenBank/DDBJ whole genome shotgun (WGS) entry which is preliminary data.</text>
</comment>
<dbReference type="EMBL" id="JAZIBG010000028">
    <property type="protein sequence ID" value="MEF7615125.1"/>
    <property type="molecule type" value="Genomic_DNA"/>
</dbReference>
<dbReference type="Pfam" id="PF00990">
    <property type="entry name" value="GGDEF"/>
    <property type="match status" value="1"/>
</dbReference>
<feature type="transmembrane region" description="Helical" evidence="1">
    <location>
        <begin position="76"/>
        <end position="103"/>
    </location>
</feature>
<evidence type="ECO:0000256" key="1">
    <source>
        <dbReference type="SAM" id="Phobius"/>
    </source>
</evidence>
<dbReference type="SMART" id="SM00052">
    <property type="entry name" value="EAL"/>
    <property type="match status" value="1"/>
</dbReference>
<keyword evidence="1" id="KW-0812">Transmembrane</keyword>
<feature type="transmembrane region" description="Helical" evidence="1">
    <location>
        <begin position="109"/>
        <end position="131"/>
    </location>
</feature>
<feature type="transmembrane region" description="Helical" evidence="1">
    <location>
        <begin position="143"/>
        <end position="164"/>
    </location>
</feature>
<dbReference type="PANTHER" id="PTHR33121:SF15">
    <property type="entry name" value="BLUE LIGHT- AND TEMPERATURE-REGULATED ANTIREPRESSOR BLUF"/>
    <property type="match status" value="1"/>
</dbReference>
<feature type="transmembrane region" description="Helical" evidence="1">
    <location>
        <begin position="44"/>
        <end position="64"/>
    </location>
</feature>
<dbReference type="InterPro" id="IPR000160">
    <property type="entry name" value="GGDEF_dom"/>
</dbReference>
<keyword evidence="4" id="KW-1185">Reference proteome</keyword>
<dbReference type="PROSITE" id="PS50883">
    <property type="entry name" value="EAL"/>
    <property type="match status" value="1"/>
</dbReference>
<reference evidence="3 4" key="1">
    <citation type="submission" date="2024-02" db="EMBL/GenBank/DDBJ databases">
        <title>Genome sequence of Aquincola sp. MAHUQ-54.</title>
        <authorList>
            <person name="Huq M.A."/>
        </authorList>
    </citation>
    <scope>NUCLEOTIDE SEQUENCE [LARGE SCALE GENOMIC DNA]</scope>
    <source>
        <strain evidence="3 4">MAHUQ-54</strain>
    </source>
</reference>
<dbReference type="Pfam" id="PF00563">
    <property type="entry name" value="EAL"/>
    <property type="match status" value="1"/>
</dbReference>
<dbReference type="CDD" id="cd01948">
    <property type="entry name" value="EAL"/>
    <property type="match status" value="1"/>
</dbReference>
<dbReference type="InterPro" id="IPR050706">
    <property type="entry name" value="Cyclic-di-GMP_PDE-like"/>
</dbReference>
<protein>
    <submittedName>
        <fullName evidence="3">Bifunctional diguanylate cyclase/phosphodiesterase</fullName>
    </submittedName>
</protein>
<evidence type="ECO:0000259" key="2">
    <source>
        <dbReference type="PROSITE" id="PS50883"/>
    </source>
</evidence>
<dbReference type="InterPro" id="IPR035919">
    <property type="entry name" value="EAL_sf"/>
</dbReference>
<dbReference type="SUPFAM" id="SSF55073">
    <property type="entry name" value="Nucleotide cyclase"/>
    <property type="match status" value="1"/>
</dbReference>
<proteinExistence type="predicted"/>
<dbReference type="Gene3D" id="3.30.70.270">
    <property type="match status" value="1"/>
</dbReference>
<keyword evidence="1" id="KW-1133">Transmembrane helix</keyword>
<feature type="transmembrane region" description="Helical" evidence="1">
    <location>
        <begin position="176"/>
        <end position="197"/>
    </location>
</feature>
<dbReference type="Gene3D" id="3.20.20.450">
    <property type="entry name" value="EAL domain"/>
    <property type="match status" value="1"/>
</dbReference>
<keyword evidence="1" id="KW-0472">Membrane</keyword>
<dbReference type="InterPro" id="IPR043128">
    <property type="entry name" value="Rev_trsase/Diguanyl_cyclase"/>
</dbReference>
<dbReference type="SMART" id="SM00267">
    <property type="entry name" value="GGDEF"/>
    <property type="match status" value="1"/>
</dbReference>
<dbReference type="InterPro" id="IPR001633">
    <property type="entry name" value="EAL_dom"/>
</dbReference>
<dbReference type="RefSeq" id="WP_332290239.1">
    <property type="nucleotide sequence ID" value="NZ_JAZIBG010000028.1"/>
</dbReference>
<evidence type="ECO:0000313" key="3">
    <source>
        <dbReference type="EMBL" id="MEF7615125.1"/>
    </source>
</evidence>
<evidence type="ECO:0000313" key="4">
    <source>
        <dbReference type="Proteomes" id="UP001336250"/>
    </source>
</evidence>
<accession>A0AAW9QJ93</accession>
<dbReference type="InterPro" id="IPR029787">
    <property type="entry name" value="Nucleotide_cyclase"/>
</dbReference>
<dbReference type="PANTHER" id="PTHR33121">
    <property type="entry name" value="CYCLIC DI-GMP PHOSPHODIESTERASE PDEF"/>
    <property type="match status" value="1"/>
</dbReference>
<gene>
    <name evidence="3" type="ORF">V4F39_14485</name>
</gene>
<sequence>MAPIPEALPAIWAQAARQLPFLLLQAAAVGGILAMVGLRRRGVGTGLLLGTLGTLLALMVVEWMHLPQKPYLRSDLLFLAGLLGGWRSAAVCLAMACATRVMLGGHAQLAAAVLDMGVVTLAGTLMHPWLLRRARAGLAPKDVLAAWAVRTLAGMATLPLALWLQLAAPVAAAQNLALRTLGAAISLALIAAIFALLRREAREHEAHVQQLASARIDPLTGLPNRRGLTEYFDRLLSHDPQAAHTLVLIEVGNMTDMVLAHGHDWTDRFWRDLAPLMHEDRAGGLLQPYAPACFLFSDLTLAVVLHRVALADVESRNLVPRLHAELCDALRCRRPGPLPQLHYGVAEAGPGATASTAAALRNISLALRSDGQTVRYFRQSIAEKAQLDAQVRQLLAQWIVSREPPLHYQPKCDLRTGRVVGAEALLRAQDGQARPIAPGHVIDIAARHHLLAEFEWCTIDAVVRDIDRCRRTGLPISLAVNVSAASMGVPSFGRRVADLLHGAGVPGRQLALEITETSPVPDIDTVRHNMQQLHAMGVRLSLDDFGTGYSALSLLAKFPFSEVKVDHSMVARLDQPRMQAAVSLAHESARRYNATLIAEGIETRAQCERLRALGLEYGQGYLFSRAVPIERMLALGPVLPAGLALAA</sequence>
<dbReference type="SUPFAM" id="SSF141868">
    <property type="entry name" value="EAL domain-like"/>
    <property type="match status" value="1"/>
</dbReference>
<dbReference type="GO" id="GO:0071111">
    <property type="term" value="F:cyclic-guanylate-specific phosphodiesterase activity"/>
    <property type="evidence" value="ECO:0007669"/>
    <property type="project" value="InterPro"/>
</dbReference>
<dbReference type="AlphaFoldDB" id="A0AAW9QJ93"/>
<dbReference type="Proteomes" id="UP001336250">
    <property type="component" value="Unassembled WGS sequence"/>
</dbReference>
<organism evidence="3 4">
    <name type="scientific">Aquincola agrisoli</name>
    <dbReference type="NCBI Taxonomy" id="3119538"/>
    <lineage>
        <taxon>Bacteria</taxon>
        <taxon>Pseudomonadati</taxon>
        <taxon>Pseudomonadota</taxon>
        <taxon>Betaproteobacteria</taxon>
        <taxon>Burkholderiales</taxon>
        <taxon>Sphaerotilaceae</taxon>
        <taxon>Aquincola</taxon>
    </lineage>
</organism>
<name>A0AAW9QJ93_9BURK</name>
<feature type="domain" description="EAL" evidence="2">
    <location>
        <begin position="384"/>
        <end position="640"/>
    </location>
</feature>